<keyword evidence="2" id="KW-1185">Reference proteome</keyword>
<evidence type="ECO:0000313" key="1">
    <source>
        <dbReference type="EMBL" id="KAK7047222.1"/>
    </source>
</evidence>
<protein>
    <submittedName>
        <fullName evidence="1">Uncharacterized protein</fullName>
    </submittedName>
</protein>
<accession>A0AAW0D8A6</accession>
<name>A0AAW0D8A6_9AGAR</name>
<comment type="caution">
    <text evidence="1">The sequence shown here is derived from an EMBL/GenBank/DDBJ whole genome shotgun (WGS) entry which is preliminary data.</text>
</comment>
<sequence>MASTQPLDVHPVVETMTVTEWREGSKRVIERQGGPGEDVQVEVIPADGAETHISLVHRLRDRLQQWKSRVFGKKS</sequence>
<gene>
    <name evidence="1" type="ORF">VNI00_006888</name>
</gene>
<proteinExistence type="predicted"/>
<organism evidence="1 2">
    <name type="scientific">Paramarasmius palmivorus</name>
    <dbReference type="NCBI Taxonomy" id="297713"/>
    <lineage>
        <taxon>Eukaryota</taxon>
        <taxon>Fungi</taxon>
        <taxon>Dikarya</taxon>
        <taxon>Basidiomycota</taxon>
        <taxon>Agaricomycotina</taxon>
        <taxon>Agaricomycetes</taxon>
        <taxon>Agaricomycetidae</taxon>
        <taxon>Agaricales</taxon>
        <taxon>Marasmiineae</taxon>
        <taxon>Marasmiaceae</taxon>
        <taxon>Paramarasmius</taxon>
    </lineage>
</organism>
<dbReference type="Proteomes" id="UP001383192">
    <property type="component" value="Unassembled WGS sequence"/>
</dbReference>
<evidence type="ECO:0000313" key="2">
    <source>
        <dbReference type="Proteomes" id="UP001383192"/>
    </source>
</evidence>
<dbReference type="EMBL" id="JAYKXP010000021">
    <property type="protein sequence ID" value="KAK7047222.1"/>
    <property type="molecule type" value="Genomic_DNA"/>
</dbReference>
<dbReference type="AlphaFoldDB" id="A0AAW0D8A6"/>
<reference evidence="1 2" key="1">
    <citation type="submission" date="2024-01" db="EMBL/GenBank/DDBJ databases">
        <title>A draft genome for a cacao thread blight-causing isolate of Paramarasmius palmivorus.</title>
        <authorList>
            <person name="Baruah I.K."/>
            <person name="Bukari Y."/>
            <person name="Amoako-Attah I."/>
            <person name="Meinhardt L.W."/>
            <person name="Bailey B.A."/>
            <person name="Cohen S.P."/>
        </authorList>
    </citation>
    <scope>NUCLEOTIDE SEQUENCE [LARGE SCALE GENOMIC DNA]</scope>
    <source>
        <strain evidence="1 2">GH-12</strain>
    </source>
</reference>